<gene>
    <name evidence="2" type="ORF">MBSD_n0365</name>
</gene>
<sequence length="301" mass="33853">MAADILAPQFQDADKAREYLERLRWPNGPVCPHCGVEGQHYALKGAAHRPGLWKCKDCRKQFSVTVGTVFERSKVPLNKWLLAVHLICASKKAMSSHQIHRMLGVTYKSAWFMAHRIRETMKPGSTGLMGTGGGVVEADETYWGNNGKQRKGARGYAHKMKVVSLVERNGEKRSIVVPAVTGKTLRAVLEANVSKSAHLMTDEHAGYTKVGREFASHNVTRHSRGEYAVGNVHSNTAESSFSLLKRGLIGTFHHVGEQHLQRYVTEFDFRWNNRKLCDSDRTQSLLRQVGGRRLTYRVSDR</sequence>
<dbReference type="InterPro" id="IPR024445">
    <property type="entry name" value="Tnp_ISXO2-like"/>
</dbReference>
<proteinExistence type="predicted"/>
<dbReference type="PANTHER" id="PTHR47163:SF2">
    <property type="entry name" value="SI:DKEY-17M8.2"/>
    <property type="match status" value="1"/>
</dbReference>
<dbReference type="NCBIfam" id="NF033547">
    <property type="entry name" value="transpos_IS1595"/>
    <property type="match status" value="1"/>
</dbReference>
<reference evidence="2" key="1">
    <citation type="submission" date="2015-08" db="EMBL/GenBank/DDBJ databases">
        <title>Complete DNA Sequence of Pseudomonas syringae pv. actinidiae, the Causal Agent of Kiwifruit Canker Disease.</title>
        <authorList>
            <person name="Rikkerink E.H.A."/>
            <person name="Fineran P.C."/>
        </authorList>
    </citation>
    <scope>NUCLEOTIDE SEQUENCE</scope>
    <source>
        <strain evidence="2">SkMP5</strain>
    </source>
</reference>
<dbReference type="InterPro" id="IPR053164">
    <property type="entry name" value="IS1016-like_transposase"/>
</dbReference>
<evidence type="ECO:0000313" key="3">
    <source>
        <dbReference type="Proteomes" id="UP000253740"/>
    </source>
</evidence>
<accession>A0A0K8QKR5</accession>
<organism evidence="2">
    <name type="scientific">Mizugakiibacter sediminis</name>
    <dbReference type="NCBI Taxonomy" id="1475481"/>
    <lineage>
        <taxon>Bacteria</taxon>
        <taxon>Pseudomonadati</taxon>
        <taxon>Pseudomonadota</taxon>
        <taxon>Gammaproteobacteria</taxon>
        <taxon>Lysobacterales</taxon>
        <taxon>Rhodanobacteraceae</taxon>
        <taxon>Mizugakiibacter</taxon>
    </lineage>
</organism>
<dbReference type="Proteomes" id="UP000253740">
    <property type="component" value="Unassembled WGS sequence"/>
</dbReference>
<dbReference type="EMBL" id="DF970149">
    <property type="protein sequence ID" value="GAP65077.1"/>
    <property type="molecule type" value="Genomic_DNA"/>
</dbReference>
<dbReference type="Pfam" id="PF12762">
    <property type="entry name" value="DDE_Tnp_IS1595"/>
    <property type="match status" value="1"/>
</dbReference>
<evidence type="ECO:0000259" key="1">
    <source>
        <dbReference type="SMART" id="SM01126"/>
    </source>
</evidence>
<feature type="domain" description="ISXO2-like transposase" evidence="1">
    <location>
        <begin position="131"/>
        <end position="272"/>
    </location>
</feature>
<name>A0A0K8QKR5_9GAMM</name>
<dbReference type="Pfam" id="PF12760">
    <property type="entry name" value="Zn_ribbon_IS1595"/>
    <property type="match status" value="1"/>
</dbReference>
<protein>
    <submittedName>
        <fullName evidence="2">ISSpo8, transposase</fullName>
    </submittedName>
</protein>
<dbReference type="OrthoDB" id="271821at2"/>
<dbReference type="RefSeq" id="WP_062534543.1">
    <property type="nucleotide sequence ID" value="NZ_DF970149.1"/>
</dbReference>
<dbReference type="PANTHER" id="PTHR47163">
    <property type="entry name" value="DDE_TNP_IS1595 DOMAIN-CONTAINING PROTEIN"/>
    <property type="match status" value="1"/>
</dbReference>
<dbReference type="AlphaFoldDB" id="A0A0K8QKR5"/>
<keyword evidence="3" id="KW-1185">Reference proteome</keyword>
<dbReference type="SMART" id="SM01126">
    <property type="entry name" value="DDE_Tnp_IS1595"/>
    <property type="match status" value="1"/>
</dbReference>
<dbReference type="InterPro" id="IPR024442">
    <property type="entry name" value="Transposase_Zn_ribbon"/>
</dbReference>
<evidence type="ECO:0000313" key="2">
    <source>
        <dbReference type="EMBL" id="GAP65077.1"/>
    </source>
</evidence>